<organism evidence="1 2">
    <name type="scientific">Phytophthora nicotianae</name>
    <name type="common">Potato buckeye rot agent</name>
    <name type="synonym">Phytophthora parasitica</name>
    <dbReference type="NCBI Taxonomy" id="4792"/>
    <lineage>
        <taxon>Eukaryota</taxon>
        <taxon>Sar</taxon>
        <taxon>Stramenopiles</taxon>
        <taxon>Oomycota</taxon>
        <taxon>Peronosporomycetes</taxon>
        <taxon>Peronosporales</taxon>
        <taxon>Peronosporaceae</taxon>
        <taxon>Phytophthora</taxon>
    </lineage>
</organism>
<accession>A0A0W8DNY2</accession>
<comment type="caution">
    <text evidence="1">The sequence shown here is derived from an EMBL/GenBank/DDBJ whole genome shotgun (WGS) entry which is preliminary data.</text>
</comment>
<evidence type="ECO:0000313" key="1">
    <source>
        <dbReference type="EMBL" id="KUF97810.1"/>
    </source>
</evidence>
<dbReference type="Proteomes" id="UP000054636">
    <property type="component" value="Unassembled WGS sequence"/>
</dbReference>
<protein>
    <submittedName>
        <fullName evidence="1">Uncharacterized protein</fullName>
    </submittedName>
</protein>
<proteinExistence type="predicted"/>
<evidence type="ECO:0000313" key="2">
    <source>
        <dbReference type="Proteomes" id="UP000054636"/>
    </source>
</evidence>
<dbReference type="EMBL" id="LNFP01000095">
    <property type="protein sequence ID" value="KUF97810.1"/>
    <property type="molecule type" value="Genomic_DNA"/>
</dbReference>
<dbReference type="AlphaFoldDB" id="A0A0W8DNY2"/>
<reference evidence="1 2" key="1">
    <citation type="submission" date="2015-11" db="EMBL/GenBank/DDBJ databases">
        <title>Genomes and virulence difference between two physiological races of Phytophthora nicotianae.</title>
        <authorList>
            <person name="Liu H."/>
            <person name="Ma X."/>
            <person name="Yu H."/>
            <person name="Fang D."/>
            <person name="Li Y."/>
            <person name="Wang X."/>
            <person name="Wang W."/>
            <person name="Dong Y."/>
            <person name="Xiao B."/>
        </authorList>
    </citation>
    <scope>NUCLEOTIDE SEQUENCE [LARGE SCALE GENOMIC DNA]</scope>
    <source>
        <strain evidence="2">race 1</strain>
    </source>
</reference>
<sequence length="158" mass="17694">MELLNMLAAVKNSAFVELMDDLLSPDPMLFGDRCTHSTVYPTWKCSLVGTLPAEADVTWGAIFMCSRDPFETSLEFRQAMEKLETMGLQNLEGGRWIRDDVNWTGRYGIITMGGEQTTADNTDEIKPAASPQQFSRHLGTLFRFEAPPAAQLTGCCWY</sequence>
<name>A0A0W8DNY2_PHYNI</name>
<gene>
    <name evidence="1" type="ORF">AM588_10007724</name>
</gene>